<name>A0A0J1BA14_9TREE</name>
<accession>A0A0J1BA14</accession>
<keyword evidence="1" id="KW-0732">Signal</keyword>
<evidence type="ECO:0000313" key="2">
    <source>
        <dbReference type="EMBL" id="KLT44724.1"/>
    </source>
</evidence>
<dbReference type="InterPro" id="IPR011042">
    <property type="entry name" value="6-blade_b-propeller_TolB-like"/>
</dbReference>
<feature type="chain" id="PRO_5005247947" description="Serum paraoxonase/arylesterase" evidence="1">
    <location>
        <begin position="24"/>
        <end position="411"/>
    </location>
</feature>
<evidence type="ECO:0000256" key="1">
    <source>
        <dbReference type="SAM" id="SignalP"/>
    </source>
</evidence>
<reference evidence="2 3" key="1">
    <citation type="submission" date="2015-03" db="EMBL/GenBank/DDBJ databases">
        <title>Genomics and transcriptomics of the oil-accumulating basidiomycete yeast T. oleaginosus allow insights into substrate utilization and the diverse evolutionary trajectories of mating systems in fungi.</title>
        <authorList>
            <consortium name="DOE Joint Genome Institute"/>
            <person name="Kourist R."/>
            <person name="Kracht O."/>
            <person name="Bracharz F."/>
            <person name="Lipzen A."/>
            <person name="Nolan M."/>
            <person name="Ohm R."/>
            <person name="Grigoriev I."/>
            <person name="Sun S."/>
            <person name="Heitman J."/>
            <person name="Bruck T."/>
            <person name="Nowrousian M."/>
        </authorList>
    </citation>
    <scope>NUCLEOTIDE SEQUENCE [LARGE SCALE GENOMIC DNA]</scope>
    <source>
        <strain evidence="2 3">IBC0246</strain>
    </source>
</reference>
<dbReference type="AlphaFoldDB" id="A0A0J1BA14"/>
<organism evidence="2 3">
    <name type="scientific">Cutaneotrichosporon oleaginosum</name>
    <dbReference type="NCBI Taxonomy" id="879819"/>
    <lineage>
        <taxon>Eukaryota</taxon>
        <taxon>Fungi</taxon>
        <taxon>Dikarya</taxon>
        <taxon>Basidiomycota</taxon>
        <taxon>Agaricomycotina</taxon>
        <taxon>Tremellomycetes</taxon>
        <taxon>Trichosporonales</taxon>
        <taxon>Trichosporonaceae</taxon>
        <taxon>Cutaneotrichosporon</taxon>
    </lineage>
</organism>
<dbReference type="PANTHER" id="PTHR11799">
    <property type="entry name" value="PARAOXONASE"/>
    <property type="match status" value="1"/>
</dbReference>
<dbReference type="PANTHER" id="PTHR11799:SF12">
    <property type="entry name" value="PARAOXONASE-RELATED"/>
    <property type="match status" value="1"/>
</dbReference>
<dbReference type="EMBL" id="KQ087185">
    <property type="protein sequence ID" value="KLT44724.1"/>
    <property type="molecule type" value="Genomic_DNA"/>
</dbReference>
<evidence type="ECO:0008006" key="4">
    <source>
        <dbReference type="Google" id="ProtNLM"/>
    </source>
</evidence>
<protein>
    <recommendedName>
        <fullName evidence="4">Serum paraoxonase/arylesterase</fullName>
    </recommendedName>
</protein>
<feature type="signal peptide" evidence="1">
    <location>
        <begin position="1"/>
        <end position="23"/>
    </location>
</feature>
<dbReference type="InterPro" id="IPR051288">
    <property type="entry name" value="Serum_paraoxonase/arylesterase"/>
</dbReference>
<proteinExistence type="predicted"/>
<dbReference type="OrthoDB" id="5307922at2759"/>
<sequence>MPSLVTVAITIATLALFLKPVYDRAVTFGAFRSPTAIFHNAGAGDLRFIDGADCEDLHLHESGSIFTACQGTQGTRAKWFPPLTNFDDPTSAGDGELRVIDPKTFTSRKLTLDGFDSFFCTHGIDIIEDPKSSRAIYIHAVNHAPSDEFMQSRNASLPAERKADSRIEIFHHVVGSDKATHVRTVRHGLIQTPNDLLATGPTSFFVTNDHFYREGAMRKIEDFATRALAPWSNTLHVVSNAKESGYDGVDAVHALTGLHNNNGIGRRPGGIVVCDTSGGVAYLAHVEGRSIKLDEQIAYQSTIDNPSWFTDKYPGDNDRSGIVQAGLARAITVHEDVHGGKGIPPIVWLSSGAPGKGWNTSLLFTDDGQSLSSSSAAILISIDPATTDKKQAWLFVSGFGSRRVVATKVDL</sequence>
<keyword evidence="3" id="KW-1185">Reference proteome</keyword>
<dbReference type="Proteomes" id="UP000053611">
    <property type="component" value="Unassembled WGS sequence"/>
</dbReference>
<dbReference type="Gene3D" id="2.120.10.30">
    <property type="entry name" value="TolB, C-terminal domain"/>
    <property type="match status" value="1"/>
</dbReference>
<evidence type="ECO:0000313" key="3">
    <source>
        <dbReference type="Proteomes" id="UP000053611"/>
    </source>
</evidence>
<dbReference type="RefSeq" id="XP_018281215.1">
    <property type="nucleotide sequence ID" value="XM_018426439.1"/>
</dbReference>
<dbReference type="GeneID" id="28987042"/>
<gene>
    <name evidence="2" type="ORF">CC85DRAFT_326295</name>
</gene>